<keyword evidence="2" id="KW-0963">Cytoplasm</keyword>
<feature type="coiled-coil region" evidence="3">
    <location>
        <begin position="5"/>
        <end position="32"/>
    </location>
</feature>
<dbReference type="EMBL" id="SSNZ01000001">
    <property type="protein sequence ID" value="THF53119.1"/>
    <property type="molecule type" value="Genomic_DNA"/>
</dbReference>
<protein>
    <recommendedName>
        <fullName evidence="2">Nucleoid-associated protein E6C50_02635</fullName>
    </recommendedName>
</protein>
<organism evidence="4 5">
    <name type="scientific">Flavobacterium supellecticarium</name>
    <dbReference type="NCBI Taxonomy" id="2565924"/>
    <lineage>
        <taxon>Bacteria</taxon>
        <taxon>Pseudomonadati</taxon>
        <taxon>Bacteroidota</taxon>
        <taxon>Flavobacteriia</taxon>
        <taxon>Flavobacteriales</taxon>
        <taxon>Flavobacteriaceae</taxon>
        <taxon>Flavobacterium</taxon>
    </lineage>
</organism>
<dbReference type="InterPro" id="IPR036894">
    <property type="entry name" value="YbaB-like_sf"/>
</dbReference>
<gene>
    <name evidence="4" type="ORF">E6C50_02635</name>
</gene>
<dbReference type="InterPro" id="IPR004401">
    <property type="entry name" value="YbaB/EbfC"/>
</dbReference>
<keyword evidence="1 2" id="KW-0238">DNA-binding</keyword>
<evidence type="ECO:0000313" key="5">
    <source>
        <dbReference type="Proteomes" id="UP000307507"/>
    </source>
</evidence>
<dbReference type="OrthoDB" id="1149219at2"/>
<dbReference type="AlphaFoldDB" id="A0A4S4A3V5"/>
<dbReference type="HAMAP" id="MF_00274">
    <property type="entry name" value="DNA_YbaB_EbfC"/>
    <property type="match status" value="1"/>
</dbReference>
<dbReference type="PANTHER" id="PTHR33449:SF1">
    <property type="entry name" value="NUCLEOID-ASSOCIATED PROTEIN YBAB"/>
    <property type="match status" value="1"/>
</dbReference>
<dbReference type="Gene3D" id="3.30.1310.10">
    <property type="entry name" value="Nucleoid-associated protein YbaB-like domain"/>
    <property type="match status" value="1"/>
</dbReference>
<comment type="caution">
    <text evidence="4">The sequence shown here is derived from an EMBL/GenBank/DDBJ whole genome shotgun (WGS) entry which is preliminary data.</text>
</comment>
<evidence type="ECO:0000256" key="1">
    <source>
        <dbReference type="ARBA" id="ARBA00023125"/>
    </source>
</evidence>
<comment type="subunit">
    <text evidence="2">Homodimer.</text>
</comment>
<proteinExistence type="inferred from homology"/>
<comment type="subcellular location">
    <subcellularLocation>
        <location evidence="2">Cytoplasm</location>
        <location evidence="2">Nucleoid</location>
    </subcellularLocation>
</comment>
<dbReference type="GO" id="GO:0005829">
    <property type="term" value="C:cytosol"/>
    <property type="evidence" value="ECO:0007669"/>
    <property type="project" value="TreeGrafter"/>
</dbReference>
<dbReference type="SUPFAM" id="SSF82607">
    <property type="entry name" value="YbaB-like"/>
    <property type="match status" value="1"/>
</dbReference>
<dbReference type="PIRSF" id="PIRSF004555">
    <property type="entry name" value="UCP004555"/>
    <property type="match status" value="1"/>
</dbReference>
<comment type="function">
    <text evidence="2">Binds to DNA and alters its conformation. May be involved in regulation of gene expression, nucleoid organization and DNA protection.</text>
</comment>
<accession>A0A4S4A3V5</accession>
<dbReference type="RefSeq" id="WP_136401643.1">
    <property type="nucleotide sequence ID" value="NZ_SSNZ01000001.1"/>
</dbReference>
<evidence type="ECO:0000256" key="2">
    <source>
        <dbReference type="HAMAP-Rule" id="MF_00274"/>
    </source>
</evidence>
<keyword evidence="5" id="KW-1185">Reference proteome</keyword>
<reference evidence="4 5" key="1">
    <citation type="submission" date="2019-04" db="EMBL/GenBank/DDBJ databases">
        <title>Flavobacterium sp. nov. isolated from construction timber.</title>
        <authorList>
            <person name="Lin S.-Y."/>
            <person name="Chang C.-T."/>
            <person name="Young C.-C."/>
        </authorList>
    </citation>
    <scope>NUCLEOTIDE SEQUENCE [LARGE SCALE GENOMIC DNA]</scope>
    <source>
        <strain evidence="4 5">CC-CTC003</strain>
    </source>
</reference>
<dbReference type="GO" id="GO:0043590">
    <property type="term" value="C:bacterial nucleoid"/>
    <property type="evidence" value="ECO:0007669"/>
    <property type="project" value="UniProtKB-UniRule"/>
</dbReference>
<dbReference type="GO" id="GO:0003677">
    <property type="term" value="F:DNA binding"/>
    <property type="evidence" value="ECO:0007669"/>
    <property type="project" value="UniProtKB-UniRule"/>
</dbReference>
<keyword evidence="3" id="KW-0175">Coiled coil</keyword>
<dbReference type="Proteomes" id="UP000307507">
    <property type="component" value="Unassembled WGS sequence"/>
</dbReference>
<name>A0A4S4A3V5_9FLAO</name>
<dbReference type="NCBIfam" id="TIGR00103">
    <property type="entry name" value="DNA_YbaB_EbfC"/>
    <property type="match status" value="1"/>
</dbReference>
<comment type="similarity">
    <text evidence="2">Belongs to the YbaB/EbfC family.</text>
</comment>
<dbReference type="PANTHER" id="PTHR33449">
    <property type="entry name" value="NUCLEOID-ASSOCIATED PROTEIN YBAB"/>
    <property type="match status" value="1"/>
</dbReference>
<evidence type="ECO:0000313" key="4">
    <source>
        <dbReference type="EMBL" id="THF53119.1"/>
    </source>
</evidence>
<dbReference type="Pfam" id="PF02575">
    <property type="entry name" value="YbaB_DNA_bd"/>
    <property type="match status" value="1"/>
</dbReference>
<evidence type="ECO:0000256" key="3">
    <source>
        <dbReference type="SAM" id="Coils"/>
    </source>
</evidence>
<sequence>MFGDIMGMMGKLKETQQKIEDTKKRLDTVLIDEQSNDGLLKVTLTANRTIKSIQIDDSLLDDKEQLEDYLLLVINKAIAKATNVNEVELAAVAKDGMPNIPGMDLFK</sequence>